<dbReference type="GO" id="GO:0004540">
    <property type="term" value="F:RNA nuclease activity"/>
    <property type="evidence" value="ECO:0007669"/>
    <property type="project" value="InterPro"/>
</dbReference>
<dbReference type="GO" id="GO:0016787">
    <property type="term" value="F:hydrolase activity"/>
    <property type="evidence" value="ECO:0007669"/>
    <property type="project" value="UniProtKB-KW"/>
</dbReference>
<gene>
    <name evidence="5" type="ORF">S01H1_84259</name>
</gene>
<dbReference type="Pfam" id="PF01934">
    <property type="entry name" value="HepT-like"/>
    <property type="match status" value="1"/>
</dbReference>
<evidence type="ECO:0008006" key="6">
    <source>
        <dbReference type="Google" id="ProtNLM"/>
    </source>
</evidence>
<sequence length="55" mass="6820">AERLRLMAGYRNRLVHFYHDVNDNELYLILKNNLSDMENFVKEIKTFIEKYRKRT</sequence>
<dbReference type="Gene3D" id="1.20.120.580">
    <property type="entry name" value="bsu32300-like"/>
    <property type="match status" value="1"/>
</dbReference>
<proteinExistence type="inferred from homology"/>
<keyword evidence="2" id="KW-0540">Nuclease</keyword>
<dbReference type="PANTHER" id="PTHR33397:SF3">
    <property type="entry name" value="MRNA NUCLEASE HEPT"/>
    <property type="match status" value="1"/>
</dbReference>
<keyword evidence="3" id="KW-0378">Hydrolase</keyword>
<evidence type="ECO:0000256" key="4">
    <source>
        <dbReference type="ARBA" id="ARBA00024207"/>
    </source>
</evidence>
<keyword evidence="1" id="KW-1277">Toxin-antitoxin system</keyword>
<dbReference type="AlphaFoldDB" id="X0Y6M9"/>
<comment type="similarity">
    <text evidence="4">Belongs to the HepT RNase toxin family.</text>
</comment>
<dbReference type="InterPro" id="IPR008201">
    <property type="entry name" value="HepT-like"/>
</dbReference>
<name>X0Y6M9_9ZZZZ</name>
<reference evidence="5" key="1">
    <citation type="journal article" date="2014" name="Front. Microbiol.">
        <title>High frequency of phylogenetically diverse reductive dehalogenase-homologous genes in deep subseafloor sedimentary metagenomes.</title>
        <authorList>
            <person name="Kawai M."/>
            <person name="Futagami T."/>
            <person name="Toyoda A."/>
            <person name="Takaki Y."/>
            <person name="Nishi S."/>
            <person name="Hori S."/>
            <person name="Arai W."/>
            <person name="Tsubouchi T."/>
            <person name="Morono Y."/>
            <person name="Uchiyama I."/>
            <person name="Ito T."/>
            <person name="Fujiyama A."/>
            <person name="Inagaki F."/>
            <person name="Takami H."/>
        </authorList>
    </citation>
    <scope>NUCLEOTIDE SEQUENCE</scope>
    <source>
        <strain evidence="5">Expedition CK06-06</strain>
    </source>
</reference>
<dbReference type="InterPro" id="IPR037038">
    <property type="entry name" value="HepT-like_sf"/>
</dbReference>
<feature type="non-terminal residue" evidence="5">
    <location>
        <position position="1"/>
    </location>
</feature>
<dbReference type="InterPro" id="IPR052379">
    <property type="entry name" value="Type_VII_TA_RNase"/>
</dbReference>
<organism evidence="5">
    <name type="scientific">marine sediment metagenome</name>
    <dbReference type="NCBI Taxonomy" id="412755"/>
    <lineage>
        <taxon>unclassified sequences</taxon>
        <taxon>metagenomes</taxon>
        <taxon>ecological metagenomes</taxon>
    </lineage>
</organism>
<evidence type="ECO:0000256" key="1">
    <source>
        <dbReference type="ARBA" id="ARBA00022649"/>
    </source>
</evidence>
<dbReference type="PANTHER" id="PTHR33397">
    <property type="entry name" value="UPF0331 PROTEIN YUTE"/>
    <property type="match status" value="1"/>
</dbReference>
<evidence type="ECO:0000313" key="5">
    <source>
        <dbReference type="EMBL" id="GAG51554.1"/>
    </source>
</evidence>
<accession>X0Y6M9</accession>
<comment type="caution">
    <text evidence="5">The sequence shown here is derived from an EMBL/GenBank/DDBJ whole genome shotgun (WGS) entry which is preliminary data.</text>
</comment>
<dbReference type="GO" id="GO:0110001">
    <property type="term" value="C:toxin-antitoxin complex"/>
    <property type="evidence" value="ECO:0007669"/>
    <property type="project" value="InterPro"/>
</dbReference>
<dbReference type="EMBL" id="BARS01057475">
    <property type="protein sequence ID" value="GAG51554.1"/>
    <property type="molecule type" value="Genomic_DNA"/>
</dbReference>
<protein>
    <recommendedName>
        <fullName evidence="6">DUF86 domain-containing protein</fullName>
    </recommendedName>
</protein>
<evidence type="ECO:0000256" key="2">
    <source>
        <dbReference type="ARBA" id="ARBA00022722"/>
    </source>
</evidence>
<evidence type="ECO:0000256" key="3">
    <source>
        <dbReference type="ARBA" id="ARBA00022801"/>
    </source>
</evidence>